<keyword evidence="4" id="KW-0862">Zinc</keyword>
<dbReference type="GO" id="GO:0003676">
    <property type="term" value="F:nucleic acid binding"/>
    <property type="evidence" value="ECO:0007669"/>
    <property type="project" value="InterPro"/>
</dbReference>
<organism evidence="8 9">
    <name type="scientific">Saitoella complicata (strain BCRC 22490 / CBS 7301 / JCM 7358 / NBRC 10748 / NRRL Y-17804)</name>
    <dbReference type="NCBI Taxonomy" id="698492"/>
    <lineage>
        <taxon>Eukaryota</taxon>
        <taxon>Fungi</taxon>
        <taxon>Dikarya</taxon>
        <taxon>Ascomycota</taxon>
        <taxon>Taphrinomycotina</taxon>
        <taxon>Taphrinomycotina incertae sedis</taxon>
        <taxon>Saitoella</taxon>
    </lineage>
</organism>
<evidence type="ECO:0000256" key="1">
    <source>
        <dbReference type="ARBA" id="ARBA00022723"/>
    </source>
</evidence>
<keyword evidence="1" id="KW-0479">Metal-binding</keyword>
<dbReference type="STRING" id="698492.A0A0E9NRH3"/>
<dbReference type="SUPFAM" id="SSF57756">
    <property type="entry name" value="Retrovirus zinc finger-like domains"/>
    <property type="match status" value="2"/>
</dbReference>
<dbReference type="Gene3D" id="4.10.60.10">
    <property type="entry name" value="Zinc finger, CCHC-type"/>
    <property type="match status" value="2"/>
</dbReference>
<feature type="domain" description="CCHC-type" evidence="7">
    <location>
        <begin position="240"/>
        <end position="255"/>
    </location>
</feature>
<evidence type="ECO:0000313" key="9">
    <source>
        <dbReference type="Proteomes" id="UP000033140"/>
    </source>
</evidence>
<evidence type="ECO:0000256" key="5">
    <source>
        <dbReference type="PROSITE-ProRule" id="PRU00047"/>
    </source>
</evidence>
<feature type="domain" description="CCHC-type" evidence="7">
    <location>
        <begin position="182"/>
        <end position="197"/>
    </location>
</feature>
<evidence type="ECO:0000256" key="2">
    <source>
        <dbReference type="ARBA" id="ARBA00022737"/>
    </source>
</evidence>
<dbReference type="GO" id="GO:0008270">
    <property type="term" value="F:zinc ion binding"/>
    <property type="evidence" value="ECO:0007669"/>
    <property type="project" value="UniProtKB-KW"/>
</dbReference>
<dbReference type="PROSITE" id="PS50158">
    <property type="entry name" value="ZF_CCHC"/>
    <property type="match status" value="2"/>
</dbReference>
<evidence type="ECO:0000256" key="3">
    <source>
        <dbReference type="ARBA" id="ARBA00022771"/>
    </source>
</evidence>
<keyword evidence="2" id="KW-0677">Repeat</keyword>
<keyword evidence="3 5" id="KW-0863">Zinc-finger</keyword>
<protein>
    <recommendedName>
        <fullName evidence="7">CCHC-type domain-containing protein</fullName>
    </recommendedName>
</protein>
<name>A0A0E9NRH3_SAICN</name>
<keyword evidence="9" id="KW-1185">Reference proteome</keyword>
<dbReference type="Proteomes" id="UP000033140">
    <property type="component" value="Unassembled WGS sequence"/>
</dbReference>
<feature type="region of interest" description="Disordered" evidence="6">
    <location>
        <begin position="137"/>
        <end position="169"/>
    </location>
</feature>
<dbReference type="PANTHER" id="PTHR46242:SF1">
    <property type="entry name" value="ZINC FINGER CCHC DOMAIN-CONTAINING PROTEIN 9"/>
    <property type="match status" value="1"/>
</dbReference>
<gene>
    <name evidence="8" type="ORF">G7K_6113-t1</name>
</gene>
<feature type="compositionally biased region" description="Low complexity" evidence="6">
    <location>
        <begin position="328"/>
        <end position="344"/>
    </location>
</feature>
<comment type="caution">
    <text evidence="8">The sequence shown here is derived from an EMBL/GenBank/DDBJ whole genome shotgun (WGS) entry which is preliminary data.</text>
</comment>
<feature type="region of interest" description="Disordered" evidence="6">
    <location>
        <begin position="317"/>
        <end position="353"/>
    </location>
</feature>
<reference evidence="8 9" key="1">
    <citation type="journal article" date="2011" name="J. Gen. Appl. Microbiol.">
        <title>Draft genome sequencing of the enigmatic yeast Saitoella complicata.</title>
        <authorList>
            <person name="Nishida H."/>
            <person name="Hamamoto M."/>
            <person name="Sugiyama J."/>
        </authorList>
    </citation>
    <scope>NUCLEOTIDE SEQUENCE [LARGE SCALE GENOMIC DNA]</scope>
    <source>
        <strain evidence="8 9">NRRL Y-17804</strain>
    </source>
</reference>
<dbReference type="PANTHER" id="PTHR46242">
    <property type="entry name" value="ZINC FINGER CCHC DOMAIN-CONTAINING PROTEIN 9 ZCCHC9"/>
    <property type="match status" value="1"/>
</dbReference>
<dbReference type="FunFam" id="4.10.60.10:FF:000091">
    <property type="entry name" value="Zinc finger CCHC-type-containing 9"/>
    <property type="match status" value="1"/>
</dbReference>
<reference evidence="8 9" key="3">
    <citation type="journal article" date="2015" name="Genome Announc.">
        <title>Draft Genome Sequence of the Archiascomycetous Yeast Saitoella complicata.</title>
        <authorList>
            <person name="Yamauchi K."/>
            <person name="Kondo S."/>
            <person name="Hamamoto M."/>
            <person name="Takahashi Y."/>
            <person name="Ogura Y."/>
            <person name="Hayashi T."/>
            <person name="Nishida H."/>
        </authorList>
    </citation>
    <scope>NUCLEOTIDE SEQUENCE [LARGE SCALE GENOMIC DNA]</scope>
    <source>
        <strain evidence="8 9">NRRL Y-17804</strain>
    </source>
</reference>
<dbReference type="GO" id="GO:0005730">
    <property type="term" value="C:nucleolus"/>
    <property type="evidence" value="ECO:0007669"/>
    <property type="project" value="TreeGrafter"/>
</dbReference>
<dbReference type="InterPro" id="IPR036875">
    <property type="entry name" value="Znf_CCHC_sf"/>
</dbReference>
<dbReference type="EMBL" id="BACD03000058">
    <property type="protein sequence ID" value="GAO52025.1"/>
    <property type="molecule type" value="Genomic_DNA"/>
</dbReference>
<sequence length="353" mass="38916">MLCDIGNKVHRQAENPGKVRVSDFWTVSLKRFRRLFSSGPTSTGSRQTRWLYWVEGRNRTRHTYSTVVALQRFYAAQHATFEDGEDNFLKKSKVHSRIFSNCKVRYTANMTRITKMGGRRTHLEASSFVSKPLVSSKRALPEDSTTYEQAVGTGDAEGPRPKGKSEHRRIRRIKERQTGKPCYACRQFGHKAQDCPNTALEGEAGVAVAKPTGSICYRCGASDHSLSGCRKRGPLQFATCFICKKTGHLTSTCPDNPNGLYPRGGCCKICESKQHLVKDCPQREEVQRGGVVGMVTSADGGADEDDFHEMARAMQKPKKRHAPVESTGAGAPIPVARPAAGAPAAKKKKVVAF</sequence>
<evidence type="ECO:0000256" key="4">
    <source>
        <dbReference type="ARBA" id="ARBA00022833"/>
    </source>
</evidence>
<dbReference type="InterPro" id="IPR001878">
    <property type="entry name" value="Znf_CCHC"/>
</dbReference>
<evidence type="ECO:0000256" key="6">
    <source>
        <dbReference type="SAM" id="MobiDB-lite"/>
    </source>
</evidence>
<accession>A0A0E9NRH3</accession>
<evidence type="ECO:0000313" key="8">
    <source>
        <dbReference type="EMBL" id="GAO52025.1"/>
    </source>
</evidence>
<dbReference type="InterPro" id="IPR042246">
    <property type="entry name" value="ZCCHC9"/>
</dbReference>
<dbReference type="AlphaFoldDB" id="A0A0E9NRH3"/>
<evidence type="ECO:0000259" key="7">
    <source>
        <dbReference type="PROSITE" id="PS50158"/>
    </source>
</evidence>
<reference evidence="8 9" key="2">
    <citation type="journal article" date="2014" name="J. Gen. Appl. Microbiol.">
        <title>The early diverging ascomycetous budding yeast Saitoella complicata has three histone deacetylases belonging to the Clr6, Hos2, and Rpd3 lineages.</title>
        <authorList>
            <person name="Nishida H."/>
            <person name="Matsumoto T."/>
            <person name="Kondo S."/>
            <person name="Hamamoto M."/>
            <person name="Yoshikawa H."/>
        </authorList>
    </citation>
    <scope>NUCLEOTIDE SEQUENCE [LARGE SCALE GENOMIC DNA]</scope>
    <source>
        <strain evidence="8 9">NRRL Y-17804</strain>
    </source>
</reference>
<proteinExistence type="predicted"/>
<dbReference type="SMART" id="SM00343">
    <property type="entry name" value="ZnF_C2HC"/>
    <property type="match status" value="4"/>
</dbReference>
<dbReference type="Pfam" id="PF00098">
    <property type="entry name" value="zf-CCHC"/>
    <property type="match status" value="1"/>
</dbReference>